<dbReference type="EMBL" id="CAUYUE010000007">
    <property type="protein sequence ID" value="CAK0782527.1"/>
    <property type="molecule type" value="Genomic_DNA"/>
</dbReference>
<organism evidence="12 13">
    <name type="scientific">Coccomyxa viridis</name>
    <dbReference type="NCBI Taxonomy" id="1274662"/>
    <lineage>
        <taxon>Eukaryota</taxon>
        <taxon>Viridiplantae</taxon>
        <taxon>Chlorophyta</taxon>
        <taxon>core chlorophytes</taxon>
        <taxon>Trebouxiophyceae</taxon>
        <taxon>Trebouxiophyceae incertae sedis</taxon>
        <taxon>Coccomyxaceae</taxon>
        <taxon>Coccomyxa</taxon>
    </lineage>
</organism>
<feature type="compositionally biased region" description="Polar residues" evidence="10">
    <location>
        <begin position="260"/>
        <end position="271"/>
    </location>
</feature>
<dbReference type="GO" id="GO:0008033">
    <property type="term" value="P:tRNA processing"/>
    <property type="evidence" value="ECO:0007669"/>
    <property type="project" value="UniProtKB-KW"/>
</dbReference>
<dbReference type="GO" id="GO:0005829">
    <property type="term" value="C:cytosol"/>
    <property type="evidence" value="ECO:0007669"/>
    <property type="project" value="TreeGrafter"/>
</dbReference>
<protein>
    <recommendedName>
        <fullName evidence="2">polyribonucleotide nucleotidyltransferase</fullName>
        <ecNumber evidence="2">2.7.7.8</ecNumber>
    </recommendedName>
    <alternativeName>
        <fullName evidence="8">Polynucleotide phosphorylase 1</fullName>
    </alternativeName>
</protein>
<dbReference type="PROSITE" id="PS50084">
    <property type="entry name" value="KH_TYPE_1"/>
    <property type="match status" value="1"/>
</dbReference>
<dbReference type="PANTHER" id="PTHR11252:SF0">
    <property type="entry name" value="POLYRIBONUCLEOTIDE NUCLEOTIDYLTRANSFERASE 1, MITOCHONDRIAL"/>
    <property type="match status" value="1"/>
</dbReference>
<proteinExistence type="inferred from homology"/>
<comment type="caution">
    <text evidence="12">The sequence shown here is derived from an EMBL/GenBank/DDBJ whole genome shotgun (WGS) entry which is preliminary data.</text>
</comment>
<dbReference type="GO" id="GO:0004654">
    <property type="term" value="F:polyribonucleotide nucleotidyltransferase activity"/>
    <property type="evidence" value="ECO:0007669"/>
    <property type="project" value="UniProtKB-EC"/>
</dbReference>
<evidence type="ECO:0000313" key="12">
    <source>
        <dbReference type="EMBL" id="CAK0782527.1"/>
    </source>
</evidence>
<dbReference type="EC" id="2.7.7.8" evidence="2"/>
<evidence type="ECO:0000313" key="13">
    <source>
        <dbReference type="Proteomes" id="UP001314263"/>
    </source>
</evidence>
<dbReference type="Gene3D" id="2.40.50.140">
    <property type="entry name" value="Nucleic acid-binding proteins"/>
    <property type="match status" value="4"/>
</dbReference>
<keyword evidence="7 9" id="KW-0694">RNA-binding</keyword>
<dbReference type="InterPro" id="IPR004087">
    <property type="entry name" value="KH_dom"/>
</dbReference>
<evidence type="ECO:0000256" key="6">
    <source>
        <dbReference type="ARBA" id="ARBA00022695"/>
    </source>
</evidence>
<dbReference type="SUPFAM" id="SSF54791">
    <property type="entry name" value="Eukaryotic type KH-domain (KH-domain type I)"/>
    <property type="match status" value="1"/>
</dbReference>
<dbReference type="SUPFAM" id="SSF50249">
    <property type="entry name" value="Nucleic acid-binding proteins"/>
    <property type="match status" value="5"/>
</dbReference>
<dbReference type="SMART" id="SM00322">
    <property type="entry name" value="KH"/>
    <property type="match status" value="1"/>
</dbReference>
<dbReference type="GO" id="GO:0000965">
    <property type="term" value="P:mitochondrial RNA 3'-end processing"/>
    <property type="evidence" value="ECO:0007669"/>
    <property type="project" value="TreeGrafter"/>
</dbReference>
<keyword evidence="6" id="KW-0548">Nucleotidyltransferase</keyword>
<reference evidence="12 13" key="1">
    <citation type="submission" date="2023-10" db="EMBL/GenBank/DDBJ databases">
        <authorList>
            <person name="Maclean D."/>
            <person name="Macfadyen A."/>
        </authorList>
    </citation>
    <scope>NUCLEOTIDE SEQUENCE [LARGE SCALE GENOMIC DNA]</scope>
</reference>
<dbReference type="Gene3D" id="3.30.230.70">
    <property type="entry name" value="GHMP Kinase, N-terminal domain"/>
    <property type="match status" value="2"/>
</dbReference>
<evidence type="ECO:0000256" key="8">
    <source>
        <dbReference type="ARBA" id="ARBA00031451"/>
    </source>
</evidence>
<dbReference type="InterPro" id="IPR036612">
    <property type="entry name" value="KH_dom_type_1_sf"/>
</dbReference>
<feature type="domain" description="S1 motif" evidence="11">
    <location>
        <begin position="931"/>
        <end position="999"/>
    </location>
</feature>
<dbReference type="Gene3D" id="3.30.1370.10">
    <property type="entry name" value="K Homology domain, type 1"/>
    <property type="match status" value="1"/>
</dbReference>
<evidence type="ECO:0000256" key="3">
    <source>
        <dbReference type="ARBA" id="ARBA00022552"/>
    </source>
</evidence>
<evidence type="ECO:0000256" key="7">
    <source>
        <dbReference type="ARBA" id="ARBA00022884"/>
    </source>
</evidence>
<feature type="domain" description="S1 motif" evidence="11">
    <location>
        <begin position="1017"/>
        <end position="1084"/>
    </location>
</feature>
<dbReference type="AlphaFoldDB" id="A0AAV1I8B4"/>
<feature type="domain" description="S1 motif" evidence="11">
    <location>
        <begin position="713"/>
        <end position="780"/>
    </location>
</feature>
<evidence type="ECO:0000256" key="2">
    <source>
        <dbReference type="ARBA" id="ARBA00012416"/>
    </source>
</evidence>
<keyword evidence="5" id="KW-0819">tRNA processing</keyword>
<dbReference type="SUPFAM" id="SSF46915">
    <property type="entry name" value="Polynucleotide phosphorylase/guanosine pentaphosphate synthase (PNPase/GPSI), domain 3"/>
    <property type="match status" value="1"/>
</dbReference>
<sequence length="1103" mass="117991">MLTMGNTMLYATACCSSEPAGDGSFLPMTVNYSERFSATGRTTGSWLKREGRPKEGEVLTSRLIDRPLRPMFAPGWHNDTQVLVWVLSYDGVNSPEPLAITAAAAALSISDIPLSKAVAGVRVGMLEGRGFVANPTEQEMEGSSLDLMLAGTADAVLMIEGYCDFLTEEQMLEAVKVGQEAVAEQCRAIDGWREEVGKPKLQPLPVSTAALEAKIESLCRDRMEQVYKSIKGKHARAEAAIGVQQDVKEQLRQEGALRLAQSSAPQDSSAGEQDEELVPVVQDDTPPTDLSHFGWAFKKVESRLMRDLAIKHNMRADGRQCDAVRPIACRAGLLPCTHGSALFTRGETQTISVATLGSESDAQQRDEMAEGAKDKFFLQYYFPPSSVGETGRTGAPGRREIGHGQLAQRALMPIIPQEDDFPYTIRLESTVTESNGSSSMATVCGGYLALLDAGVPVQRAVAGVAMGLMLEQDGHFKILTDILGSEDAMGDMDFKVAGDADAITAFQMDIKVEGITLEILAEALKQARAARQHILGKMEQCRPAPRRALADSAPRIAVVMIDPEKVGMLIGPGGRVIRGIEADSGADEVSVVNGPAGRVEVRAPTDEALQKALELITATLATPEAGKTYMGCRVESVERFGLLVEVLPGKTGLVHQSELDVNRGVAPEAFSIGDTVDVKLLEVLDGGKLKLSRRATQMDQGQKEVQREEVQEGKIYRDCKVVSTTTFGVFVEVLPGVKGMVHVSQLDIMRSDTEDFPEGTAIDVKVIDMSKPGRISLSRKEVLIEDASRNRESLDSPSRSASSSKSDESSASVASSNGWTSVPPPGTAPGAAPAVGQTYTQAVVLSATADGARVEVVPGLLGHVPTAELDITHYPDLAGFKPGHVISVKVTEVLEDGTLLLSRRAAVMEQLGLDRQEAHAEPVAPAQVEVGSILRNCAVKSTSSFGLFVEIAPGTTGLCHISEIELDKSVGVISEWAAGDIIDVKVISATDGKYRLSRKQALMVGGPKQQLPYQQAGYIARSAKVTNIMDFGIFVKLGPGASGLVHRSELGLDSEPLADYFEVGDLVAVEVKSYQNGRYSLALLDDDVEEEAQSAVPEPVGAE</sequence>
<dbReference type="CDD" id="cd00164">
    <property type="entry name" value="S1_like"/>
    <property type="match status" value="1"/>
</dbReference>
<dbReference type="InterPro" id="IPR036456">
    <property type="entry name" value="PNPase_PH_RNA-bd_sf"/>
</dbReference>
<dbReference type="InterPro" id="IPR012340">
    <property type="entry name" value="NA-bd_OB-fold"/>
</dbReference>
<dbReference type="Pfam" id="PF00575">
    <property type="entry name" value="S1"/>
    <property type="match status" value="4"/>
</dbReference>
<comment type="similarity">
    <text evidence="1">Belongs to the polyribonucleotide nucleotidyltransferase family.</text>
</comment>
<evidence type="ECO:0000256" key="5">
    <source>
        <dbReference type="ARBA" id="ARBA00022694"/>
    </source>
</evidence>
<evidence type="ECO:0000256" key="1">
    <source>
        <dbReference type="ARBA" id="ARBA00007404"/>
    </source>
</evidence>
<dbReference type="FunFam" id="3.30.1370.10:FF:000001">
    <property type="entry name" value="Polyribonucleotide nucleotidyltransferase"/>
    <property type="match status" value="1"/>
</dbReference>
<dbReference type="InterPro" id="IPR036345">
    <property type="entry name" value="ExoRNase_PH_dom2_sf"/>
</dbReference>
<feature type="region of interest" description="Disordered" evidence="10">
    <location>
        <begin position="788"/>
        <end position="833"/>
    </location>
</feature>
<evidence type="ECO:0000256" key="4">
    <source>
        <dbReference type="ARBA" id="ARBA00022679"/>
    </source>
</evidence>
<dbReference type="GO" id="GO:0003723">
    <property type="term" value="F:RNA binding"/>
    <property type="evidence" value="ECO:0007669"/>
    <property type="project" value="UniProtKB-UniRule"/>
</dbReference>
<dbReference type="InterPro" id="IPR003029">
    <property type="entry name" value="S1_domain"/>
</dbReference>
<keyword evidence="3" id="KW-0698">rRNA processing</keyword>
<dbReference type="CDD" id="cd02393">
    <property type="entry name" value="KH-I_PNPase"/>
    <property type="match status" value="1"/>
</dbReference>
<dbReference type="GO" id="GO:0005739">
    <property type="term" value="C:mitochondrion"/>
    <property type="evidence" value="ECO:0007669"/>
    <property type="project" value="TreeGrafter"/>
</dbReference>
<evidence type="ECO:0000259" key="11">
    <source>
        <dbReference type="PROSITE" id="PS50126"/>
    </source>
</evidence>
<dbReference type="InterPro" id="IPR020568">
    <property type="entry name" value="Ribosomal_Su5_D2-typ_SF"/>
</dbReference>
<dbReference type="SMART" id="SM00316">
    <property type="entry name" value="S1"/>
    <property type="match status" value="5"/>
</dbReference>
<dbReference type="NCBIfam" id="TIGR03591">
    <property type="entry name" value="polynuc_phos"/>
    <property type="match status" value="1"/>
</dbReference>
<dbReference type="InterPro" id="IPR027408">
    <property type="entry name" value="PNPase/RNase_PH_dom_sf"/>
</dbReference>
<dbReference type="SUPFAM" id="SSF54211">
    <property type="entry name" value="Ribosomal protein S5 domain 2-like"/>
    <property type="match status" value="2"/>
</dbReference>
<dbReference type="InterPro" id="IPR001247">
    <property type="entry name" value="ExoRNase_PH_dom1"/>
</dbReference>
<name>A0AAV1I8B4_9CHLO</name>
<accession>A0AAV1I8B4</accession>
<dbReference type="GO" id="GO:0000958">
    <property type="term" value="P:mitochondrial mRNA catabolic process"/>
    <property type="evidence" value="ECO:0007669"/>
    <property type="project" value="TreeGrafter"/>
</dbReference>
<dbReference type="FunFam" id="3.30.230.70:FF:000001">
    <property type="entry name" value="Polyribonucleotide nucleotidyltransferase"/>
    <property type="match status" value="1"/>
</dbReference>
<feature type="region of interest" description="Disordered" evidence="10">
    <location>
        <begin position="259"/>
        <end position="285"/>
    </location>
</feature>
<dbReference type="NCBIfam" id="NF008805">
    <property type="entry name" value="PRK11824.1"/>
    <property type="match status" value="1"/>
</dbReference>
<evidence type="ECO:0000256" key="9">
    <source>
        <dbReference type="PROSITE-ProRule" id="PRU00117"/>
    </source>
</evidence>
<evidence type="ECO:0000256" key="10">
    <source>
        <dbReference type="SAM" id="MobiDB-lite"/>
    </source>
</evidence>
<dbReference type="GO" id="GO:0000175">
    <property type="term" value="F:3'-5'-RNA exonuclease activity"/>
    <property type="evidence" value="ECO:0007669"/>
    <property type="project" value="TreeGrafter"/>
</dbReference>
<dbReference type="PANTHER" id="PTHR11252">
    <property type="entry name" value="POLYRIBONUCLEOTIDE NUCLEOTIDYLTRANSFERASE"/>
    <property type="match status" value="1"/>
</dbReference>
<dbReference type="Pfam" id="PF00013">
    <property type="entry name" value="KH_1"/>
    <property type="match status" value="1"/>
</dbReference>
<feature type="domain" description="S1 motif" evidence="11">
    <location>
        <begin position="626"/>
        <end position="694"/>
    </location>
</feature>
<feature type="domain" description="S1 motif" evidence="11">
    <location>
        <begin position="836"/>
        <end position="904"/>
    </location>
</feature>
<dbReference type="GO" id="GO:0009570">
    <property type="term" value="C:chloroplast stroma"/>
    <property type="evidence" value="ECO:0007669"/>
    <property type="project" value="TreeGrafter"/>
</dbReference>
<dbReference type="InterPro" id="IPR012162">
    <property type="entry name" value="PNPase"/>
</dbReference>
<keyword evidence="4" id="KW-0808">Transferase</keyword>
<dbReference type="CDD" id="cd11364">
    <property type="entry name" value="RNase_PH_PNPase_2"/>
    <property type="match status" value="1"/>
</dbReference>
<dbReference type="Pfam" id="PF03725">
    <property type="entry name" value="RNase_PH_C"/>
    <property type="match status" value="1"/>
</dbReference>
<dbReference type="SUPFAM" id="SSF55666">
    <property type="entry name" value="Ribonuclease PH domain 2-like"/>
    <property type="match status" value="2"/>
</dbReference>
<dbReference type="Proteomes" id="UP001314263">
    <property type="component" value="Unassembled WGS sequence"/>
</dbReference>
<gene>
    <name evidence="12" type="ORF">CVIRNUC_005745</name>
</gene>
<dbReference type="InterPro" id="IPR004088">
    <property type="entry name" value="KH_dom_type_1"/>
</dbReference>
<dbReference type="InterPro" id="IPR015847">
    <property type="entry name" value="ExoRNase_PH_dom2"/>
</dbReference>
<keyword evidence="13" id="KW-1185">Reference proteome</keyword>
<dbReference type="PROSITE" id="PS50126">
    <property type="entry name" value="S1"/>
    <property type="match status" value="5"/>
</dbReference>
<dbReference type="GO" id="GO:0006364">
    <property type="term" value="P:rRNA processing"/>
    <property type="evidence" value="ECO:0007669"/>
    <property type="project" value="UniProtKB-KW"/>
</dbReference>
<feature type="compositionally biased region" description="Low complexity" evidence="10">
    <location>
        <begin position="795"/>
        <end position="821"/>
    </location>
</feature>
<dbReference type="Pfam" id="PF01138">
    <property type="entry name" value="RNase_PH"/>
    <property type="match status" value="2"/>
</dbReference>